<dbReference type="RefSeq" id="XP_034267351.1">
    <property type="nucleotide sequence ID" value="XM_034411460.2"/>
</dbReference>
<reference evidence="4" key="1">
    <citation type="submission" date="2025-08" db="UniProtKB">
        <authorList>
            <consortium name="RefSeq"/>
        </authorList>
    </citation>
    <scope>IDENTIFICATION</scope>
    <source>
        <tissue evidence="4">Blood</tissue>
    </source>
</reference>
<evidence type="ECO:0000313" key="4">
    <source>
        <dbReference type="RefSeq" id="XP_034267351.1"/>
    </source>
</evidence>
<keyword evidence="1" id="KW-1133">Transmembrane helix</keyword>
<proteinExistence type="predicted"/>
<name>A0A6P9BGK2_PANGU</name>
<protein>
    <submittedName>
        <fullName evidence="4">Uncharacterized protein LOC117662169 isoform X2</fullName>
    </submittedName>
</protein>
<dbReference type="Proteomes" id="UP001652622">
    <property type="component" value="Unplaced"/>
</dbReference>
<dbReference type="AlphaFoldDB" id="A0A6P9BGK2"/>
<keyword evidence="1" id="KW-0472">Membrane</keyword>
<sequence length="171" mass="19479">MDAFGLVPMLTLLHIVLQVSSSAEPLTRPTLSVQPMYQEYYEGEKIRLVCSTFQNLTGMRNLMVQGYRFFRENGQQIHQEAPNAYGDGVMDFEAQMNKTGSYRCAYWLEEAGREVQSDQSRTSSIQVNGVRWIRLLAVGGSFFTINGLIFLISYCISLKSRSLLQKTERTI</sequence>
<gene>
    <name evidence="4" type="primary">LOC117662169</name>
</gene>
<keyword evidence="1" id="KW-0812">Transmembrane</keyword>
<accession>A0A6P9BGK2</accession>
<feature type="signal peptide" evidence="2">
    <location>
        <begin position="1"/>
        <end position="23"/>
    </location>
</feature>
<dbReference type="InterPro" id="IPR013783">
    <property type="entry name" value="Ig-like_fold"/>
</dbReference>
<evidence type="ECO:0000256" key="2">
    <source>
        <dbReference type="SAM" id="SignalP"/>
    </source>
</evidence>
<keyword evidence="2" id="KW-0732">Signal</keyword>
<feature type="chain" id="PRO_5028356180" evidence="2">
    <location>
        <begin position="24"/>
        <end position="171"/>
    </location>
</feature>
<dbReference type="Gene3D" id="2.60.40.10">
    <property type="entry name" value="Immunoglobulins"/>
    <property type="match status" value="1"/>
</dbReference>
<feature type="transmembrane region" description="Helical" evidence="1">
    <location>
        <begin position="132"/>
        <end position="156"/>
    </location>
</feature>
<keyword evidence="3" id="KW-1185">Reference proteome</keyword>
<dbReference type="GeneID" id="117662169"/>
<organism evidence="3 4">
    <name type="scientific">Pantherophis guttatus</name>
    <name type="common">Corn snake</name>
    <name type="synonym">Elaphe guttata</name>
    <dbReference type="NCBI Taxonomy" id="94885"/>
    <lineage>
        <taxon>Eukaryota</taxon>
        <taxon>Metazoa</taxon>
        <taxon>Chordata</taxon>
        <taxon>Craniata</taxon>
        <taxon>Vertebrata</taxon>
        <taxon>Euteleostomi</taxon>
        <taxon>Lepidosauria</taxon>
        <taxon>Squamata</taxon>
        <taxon>Bifurcata</taxon>
        <taxon>Unidentata</taxon>
        <taxon>Episquamata</taxon>
        <taxon>Toxicofera</taxon>
        <taxon>Serpentes</taxon>
        <taxon>Colubroidea</taxon>
        <taxon>Colubridae</taxon>
        <taxon>Colubrinae</taxon>
        <taxon>Pantherophis</taxon>
    </lineage>
</organism>
<evidence type="ECO:0000313" key="3">
    <source>
        <dbReference type="Proteomes" id="UP001652622"/>
    </source>
</evidence>
<dbReference type="InterPro" id="IPR036179">
    <property type="entry name" value="Ig-like_dom_sf"/>
</dbReference>
<dbReference type="SUPFAM" id="SSF48726">
    <property type="entry name" value="Immunoglobulin"/>
    <property type="match status" value="1"/>
</dbReference>
<evidence type="ECO:0000256" key="1">
    <source>
        <dbReference type="SAM" id="Phobius"/>
    </source>
</evidence>